<evidence type="ECO:0000313" key="1">
    <source>
        <dbReference type="EMBL" id="TKI62166.1"/>
    </source>
</evidence>
<dbReference type="OrthoDB" id="3575180at2"/>
<dbReference type="AlphaFoldDB" id="A0A4U2YLR0"/>
<comment type="caution">
    <text evidence="1">The sequence shown here is derived from an EMBL/GenBank/DDBJ whole genome shotgun (WGS) entry which is preliminary data.</text>
</comment>
<evidence type="ECO:0000313" key="2">
    <source>
        <dbReference type="Proteomes" id="UP000307808"/>
    </source>
</evidence>
<organism evidence="1 2">
    <name type="scientific">Nocardioides jishulii</name>
    <dbReference type="NCBI Taxonomy" id="2575440"/>
    <lineage>
        <taxon>Bacteria</taxon>
        <taxon>Bacillati</taxon>
        <taxon>Actinomycetota</taxon>
        <taxon>Actinomycetes</taxon>
        <taxon>Propionibacteriales</taxon>
        <taxon>Nocardioidaceae</taxon>
        <taxon>Nocardioides</taxon>
    </lineage>
</organism>
<accession>A0A4U2YLR0</accession>
<reference evidence="1 2" key="1">
    <citation type="submission" date="2019-04" db="EMBL/GenBank/DDBJ databases">
        <authorList>
            <person name="Dong K."/>
        </authorList>
    </citation>
    <scope>NUCLEOTIDE SEQUENCE [LARGE SCALE GENOMIC DNA]</scope>
    <source>
        <strain evidence="2">dk3543</strain>
    </source>
</reference>
<keyword evidence="2" id="KW-1185">Reference proteome</keyword>
<name>A0A4U2YLR0_9ACTN</name>
<sequence length="151" mass="17189">MNEFDSESLPAFHAWRSGFEPPPDAYAYMAEHLGVASAFFFARLLAPDLVLERGCVLLKDRYSPENFEQWWSSEAGSSVSIERAVNHLHLWDLFEPEGEVEERALEILAARIARSWELHAAQSFPDRDFQVDVTDDYGPTIVMSSRPRSSP</sequence>
<dbReference type="RefSeq" id="WP_137065435.1">
    <property type="nucleotide sequence ID" value="NZ_CP040748.1"/>
</dbReference>
<dbReference type="EMBL" id="SZPY01000002">
    <property type="protein sequence ID" value="TKI62166.1"/>
    <property type="molecule type" value="Genomic_DNA"/>
</dbReference>
<gene>
    <name evidence="1" type="ORF">FC770_07035</name>
</gene>
<protein>
    <submittedName>
        <fullName evidence="1">Uncharacterized protein</fullName>
    </submittedName>
</protein>
<proteinExistence type="predicted"/>
<dbReference type="Proteomes" id="UP000307808">
    <property type="component" value="Unassembled WGS sequence"/>
</dbReference>